<feature type="domain" description="DUF1232" evidence="6">
    <location>
        <begin position="32"/>
        <end position="66"/>
    </location>
</feature>
<evidence type="ECO:0000256" key="5">
    <source>
        <dbReference type="SAM" id="Phobius"/>
    </source>
</evidence>
<evidence type="ECO:0000259" key="6">
    <source>
        <dbReference type="Pfam" id="PF06803"/>
    </source>
</evidence>
<gene>
    <name evidence="7" type="ORF">FYJ78_04275</name>
</gene>
<evidence type="ECO:0000256" key="2">
    <source>
        <dbReference type="ARBA" id="ARBA00022692"/>
    </source>
</evidence>
<reference evidence="7 8" key="1">
    <citation type="submission" date="2019-08" db="EMBL/GenBank/DDBJ databases">
        <title>In-depth cultivation of the pig gut microbiome towards novel bacterial diversity and tailored functional studies.</title>
        <authorList>
            <person name="Wylensek D."/>
            <person name="Hitch T.C.A."/>
            <person name="Clavel T."/>
        </authorList>
    </citation>
    <scope>NUCLEOTIDE SEQUENCE [LARGE SCALE GENOMIC DNA]</scope>
    <source>
        <strain evidence="8">WCA-380-WT-3B3</strain>
    </source>
</reference>
<dbReference type="Pfam" id="PF06803">
    <property type="entry name" value="DUF1232"/>
    <property type="match status" value="1"/>
</dbReference>
<keyword evidence="2 5" id="KW-0812">Transmembrane</keyword>
<keyword evidence="4 5" id="KW-0472">Membrane</keyword>
<dbReference type="Proteomes" id="UP000430222">
    <property type="component" value="Unassembled WGS sequence"/>
</dbReference>
<dbReference type="AlphaFoldDB" id="A0A6I2UWH8"/>
<comment type="subcellular location">
    <subcellularLocation>
        <location evidence="1">Endomembrane system</location>
        <topology evidence="1">Multi-pass membrane protein</topology>
    </subcellularLocation>
</comment>
<sequence length="123" mass="13757">MRRIIGFLKLFRYDLLVMLAAMGHRDTPRRIKLLLLAAVLYLVSPVDLIPDAIPLAGVMDDVLIVPAAVCGLTRLLPDHVRRDAEWKAERVSRYMPVFVIAASLVVLAWAALFLYGIYKLIAG</sequence>
<dbReference type="EMBL" id="VUNL01000004">
    <property type="protein sequence ID" value="MSV24414.1"/>
    <property type="molecule type" value="Genomic_DNA"/>
</dbReference>
<protein>
    <submittedName>
        <fullName evidence="7">DUF1232 domain-containing protein</fullName>
    </submittedName>
</protein>
<name>A0A6I2UWH8_9FIRM</name>
<organism evidence="7 8">
    <name type="scientific">Selenomonas montiformis</name>
    <dbReference type="NCBI Taxonomy" id="2652285"/>
    <lineage>
        <taxon>Bacteria</taxon>
        <taxon>Bacillati</taxon>
        <taxon>Bacillota</taxon>
        <taxon>Negativicutes</taxon>
        <taxon>Selenomonadales</taxon>
        <taxon>Selenomonadaceae</taxon>
        <taxon>Selenomonas</taxon>
    </lineage>
</organism>
<keyword evidence="3 5" id="KW-1133">Transmembrane helix</keyword>
<evidence type="ECO:0000256" key="1">
    <source>
        <dbReference type="ARBA" id="ARBA00004127"/>
    </source>
</evidence>
<dbReference type="InterPro" id="IPR010652">
    <property type="entry name" value="DUF1232"/>
</dbReference>
<evidence type="ECO:0000256" key="3">
    <source>
        <dbReference type="ARBA" id="ARBA00022989"/>
    </source>
</evidence>
<dbReference type="GO" id="GO:0012505">
    <property type="term" value="C:endomembrane system"/>
    <property type="evidence" value="ECO:0007669"/>
    <property type="project" value="UniProtKB-SubCell"/>
</dbReference>
<comment type="caution">
    <text evidence="7">The sequence shown here is derived from an EMBL/GenBank/DDBJ whole genome shotgun (WGS) entry which is preliminary data.</text>
</comment>
<feature type="transmembrane region" description="Helical" evidence="5">
    <location>
        <begin position="97"/>
        <end position="118"/>
    </location>
</feature>
<evidence type="ECO:0000313" key="8">
    <source>
        <dbReference type="Proteomes" id="UP000430222"/>
    </source>
</evidence>
<dbReference type="RefSeq" id="WP_154620193.1">
    <property type="nucleotide sequence ID" value="NZ_CBCTNG010000012.1"/>
</dbReference>
<proteinExistence type="predicted"/>
<accession>A0A6I2UWH8</accession>
<evidence type="ECO:0000313" key="7">
    <source>
        <dbReference type="EMBL" id="MSV24414.1"/>
    </source>
</evidence>
<evidence type="ECO:0000256" key="4">
    <source>
        <dbReference type="ARBA" id="ARBA00023136"/>
    </source>
</evidence>
<keyword evidence="8" id="KW-1185">Reference proteome</keyword>